<protein>
    <submittedName>
        <fullName evidence="1">DUF1800 domain-containing protein</fullName>
    </submittedName>
</protein>
<dbReference type="OrthoDB" id="9772295at2"/>
<organism evidence="1 2">
    <name type="scientific">Teichococcus oryzae</name>
    <dbReference type="NCBI Taxonomy" id="1608942"/>
    <lineage>
        <taxon>Bacteria</taxon>
        <taxon>Pseudomonadati</taxon>
        <taxon>Pseudomonadota</taxon>
        <taxon>Alphaproteobacteria</taxon>
        <taxon>Acetobacterales</taxon>
        <taxon>Roseomonadaceae</taxon>
        <taxon>Roseomonas</taxon>
    </lineage>
</organism>
<evidence type="ECO:0000313" key="1">
    <source>
        <dbReference type="EMBL" id="KAA2213143.1"/>
    </source>
</evidence>
<dbReference type="Proteomes" id="UP000322110">
    <property type="component" value="Unassembled WGS sequence"/>
</dbReference>
<dbReference type="InterPro" id="IPR014917">
    <property type="entry name" value="DUF1800"/>
</dbReference>
<comment type="caution">
    <text evidence="1">The sequence shown here is derived from an EMBL/GenBank/DDBJ whole genome shotgun (WGS) entry which is preliminary data.</text>
</comment>
<sequence>MDTRPLQAAIRFGLGSRPDQALPSDPLAWLDAQIAGPDPEPPLPAGWPAPPTVPDGYRVLNASERNKRRPGQRHPADLHFEAEVIAAQAVRIDTAAPYRERLVAFWANHFTVARRAGYGAAVAIGPYLREAIRPHVNGRFTDMLRAVATHPAMLSYLNQSASVGPNSAQGKRTGRGLNENLAREILELHTVTPAAGYSQADVVEFARLLTGWGNERRKPPLGVVFRASHHEPGAKTVMGRRFEEGREATDAALRFLAEHPATHRFLATKLVRHFVADDPPPAAVARIEAVLRDTGGDLAAVAAALPRLPQAWNPPLGKLRSPADYTIAALRACGARGIASGRFAWGSTVRMNQSAWDARQPNGWPDHAGAWLGPEPMMQRLDWCYEVAGHFARLDPMAVLDTALGPLARDETRQALRGAGSPRDALALLFASSEFQRR</sequence>
<proteinExistence type="predicted"/>
<reference evidence="1 2" key="1">
    <citation type="journal article" date="2015" name="Int. J. Syst. Evol. Microbiol.">
        <title>Roseomonas oryzae sp. nov., isolated from paddy rhizosphere soil.</title>
        <authorList>
            <person name="Ramaprasad E.V."/>
            <person name="Sasikala Ch."/>
            <person name="Ramana Ch.V."/>
        </authorList>
    </citation>
    <scope>NUCLEOTIDE SEQUENCE [LARGE SCALE GENOMIC DNA]</scope>
    <source>
        <strain evidence="1 2">KCTC 42542</strain>
    </source>
</reference>
<gene>
    <name evidence="1" type="ORF">F0Q34_10925</name>
</gene>
<accession>A0A5B2TGB5</accession>
<dbReference type="AlphaFoldDB" id="A0A5B2TGB5"/>
<dbReference type="Pfam" id="PF08811">
    <property type="entry name" value="DUF1800"/>
    <property type="match status" value="1"/>
</dbReference>
<dbReference type="EMBL" id="VUKA01000004">
    <property type="protein sequence ID" value="KAA2213143.1"/>
    <property type="molecule type" value="Genomic_DNA"/>
</dbReference>
<evidence type="ECO:0000313" key="2">
    <source>
        <dbReference type="Proteomes" id="UP000322110"/>
    </source>
</evidence>
<keyword evidence="2" id="KW-1185">Reference proteome</keyword>
<name>A0A5B2TGB5_9PROT</name>